<reference evidence="1 2" key="1">
    <citation type="journal article" date="2022" name="ISME Commun">
        <title>Vulcanimicrobium alpinus gen. nov. sp. nov., the first cultivated representative of the candidate phylum 'Eremiobacterota', is a metabolically versatile aerobic anoxygenic phototroph.</title>
        <authorList>
            <person name="Yabe S."/>
            <person name="Muto K."/>
            <person name="Abe K."/>
            <person name="Yokota A."/>
            <person name="Staudigel H."/>
            <person name="Tebo B.M."/>
        </authorList>
    </citation>
    <scope>NUCLEOTIDE SEQUENCE [LARGE SCALE GENOMIC DNA]</scope>
    <source>
        <strain evidence="1 2">WC8-2</strain>
    </source>
</reference>
<gene>
    <name evidence="1" type="ORF">WPS_33370</name>
</gene>
<organism evidence="1 2">
    <name type="scientific">Vulcanimicrobium alpinum</name>
    <dbReference type="NCBI Taxonomy" id="3016050"/>
    <lineage>
        <taxon>Bacteria</taxon>
        <taxon>Bacillati</taxon>
        <taxon>Vulcanimicrobiota</taxon>
        <taxon>Vulcanimicrobiia</taxon>
        <taxon>Vulcanimicrobiales</taxon>
        <taxon>Vulcanimicrobiaceae</taxon>
        <taxon>Vulcanimicrobium</taxon>
    </lineage>
</organism>
<dbReference type="EMBL" id="AP025523">
    <property type="protein sequence ID" value="BDE08061.1"/>
    <property type="molecule type" value="Genomic_DNA"/>
</dbReference>
<sequence>MPGAAPLSGPPCLRAAVELTADLDTARARAGDPFAVRTAADAVAPDGTILPAQTPGYGIIAIAQHAERGGRGGYLVLEARYLVTPAGAHVPATIDWAGAARATATGASQNIPGIVGAVPFVGYVLGPYAFLHHGRDVTLPRGTRLTVILGDDEAAGACRVVPAPSASPQPSASPKV</sequence>
<evidence type="ECO:0000313" key="2">
    <source>
        <dbReference type="Proteomes" id="UP001317532"/>
    </source>
</evidence>
<proteinExistence type="predicted"/>
<dbReference type="Proteomes" id="UP001317532">
    <property type="component" value="Chromosome"/>
</dbReference>
<keyword evidence="2" id="KW-1185">Reference proteome</keyword>
<dbReference type="AlphaFoldDB" id="A0AAN1Y017"/>
<name>A0AAN1Y017_UNVUL</name>
<dbReference type="KEGG" id="vab:WPS_33370"/>
<evidence type="ECO:0000313" key="1">
    <source>
        <dbReference type="EMBL" id="BDE08061.1"/>
    </source>
</evidence>
<protein>
    <submittedName>
        <fullName evidence="1">Uncharacterized protein</fullName>
    </submittedName>
</protein>
<accession>A0AAN1Y017</accession>